<evidence type="ECO:0000313" key="3">
    <source>
        <dbReference type="EMBL" id="MBM6996574.1"/>
    </source>
</evidence>
<gene>
    <name evidence="3" type="ORF">IM700_013045</name>
</gene>
<sequence length="124" mass="13837">MKFLCLGYLDSTHMDGRPKEEIEAVMQKCPPHLEQLYNSGQVILDAGLSPKTRRLRRANGAIQETEGPFAEAGETIGSAFLIEARDMEEAARIASLHPAVQVDAGELFGWRIEIHPVHYFKSTE</sequence>
<dbReference type="Gene3D" id="3.30.70.1060">
    <property type="entry name" value="Dimeric alpha+beta barrel"/>
    <property type="match status" value="1"/>
</dbReference>
<dbReference type="RefSeq" id="WP_193417521.1">
    <property type="nucleotide sequence ID" value="NZ_JADCNN020000010.1"/>
</dbReference>
<evidence type="ECO:0000256" key="1">
    <source>
        <dbReference type="ARBA" id="ARBA00007689"/>
    </source>
</evidence>
<dbReference type="Proteomes" id="UP001516620">
    <property type="component" value="Unassembled WGS sequence"/>
</dbReference>
<organism evidence="3 4">
    <name type="scientific">Paenibacillus rhizolycopersici</name>
    <dbReference type="NCBI Taxonomy" id="2780073"/>
    <lineage>
        <taxon>Bacteria</taxon>
        <taxon>Bacillati</taxon>
        <taxon>Bacillota</taxon>
        <taxon>Bacilli</taxon>
        <taxon>Bacillales</taxon>
        <taxon>Paenibacillaceae</taxon>
        <taxon>Paenibacillus</taxon>
    </lineage>
</organism>
<dbReference type="Pfam" id="PF03795">
    <property type="entry name" value="YCII"/>
    <property type="match status" value="1"/>
</dbReference>
<dbReference type="SUPFAM" id="SSF54909">
    <property type="entry name" value="Dimeric alpha+beta barrel"/>
    <property type="match status" value="1"/>
</dbReference>
<comment type="caution">
    <text evidence="3">The sequence shown here is derived from an EMBL/GenBank/DDBJ whole genome shotgun (WGS) entry which is preliminary data.</text>
</comment>
<dbReference type="PANTHER" id="PTHR35174">
    <property type="entry name" value="BLL7171 PROTEIN-RELATED"/>
    <property type="match status" value="1"/>
</dbReference>
<comment type="similarity">
    <text evidence="1">Belongs to the YciI family.</text>
</comment>
<evidence type="ECO:0000259" key="2">
    <source>
        <dbReference type="Pfam" id="PF03795"/>
    </source>
</evidence>
<keyword evidence="4" id="KW-1185">Reference proteome</keyword>
<dbReference type="EMBL" id="JADCNN020000010">
    <property type="protein sequence ID" value="MBM6996574.1"/>
    <property type="molecule type" value="Genomic_DNA"/>
</dbReference>
<dbReference type="InterPro" id="IPR005545">
    <property type="entry name" value="YCII"/>
</dbReference>
<feature type="domain" description="YCII-related" evidence="2">
    <location>
        <begin position="1"/>
        <end position="104"/>
    </location>
</feature>
<protein>
    <recommendedName>
        <fullName evidence="2">YCII-related domain-containing protein</fullName>
    </recommendedName>
</protein>
<reference evidence="3 4" key="1">
    <citation type="submission" date="2021-01" db="EMBL/GenBank/DDBJ databases">
        <title>Paenibacillus sp.nov. isolated from the rhizosphere soil of tomato plant.</title>
        <authorList>
            <person name="Thin K.K."/>
            <person name="Zhang X."/>
            <person name="He S."/>
        </authorList>
    </citation>
    <scope>NUCLEOTIDE SEQUENCE [LARGE SCALE GENOMIC DNA]</scope>
    <source>
        <strain evidence="3 4">DXFW5</strain>
    </source>
</reference>
<accession>A0ABS2HAI4</accession>
<proteinExistence type="inferred from homology"/>
<dbReference type="InterPro" id="IPR011008">
    <property type="entry name" value="Dimeric_a/b-barrel"/>
</dbReference>
<evidence type="ECO:0000313" key="4">
    <source>
        <dbReference type="Proteomes" id="UP001516620"/>
    </source>
</evidence>
<dbReference type="PANTHER" id="PTHR35174:SF3">
    <property type="entry name" value="BLL7171 PROTEIN"/>
    <property type="match status" value="1"/>
</dbReference>
<name>A0ABS2HAI4_9BACL</name>